<gene>
    <name evidence="1" type="ORF">LCGC14_0674600</name>
</gene>
<organism evidence="1">
    <name type="scientific">marine sediment metagenome</name>
    <dbReference type="NCBI Taxonomy" id="412755"/>
    <lineage>
        <taxon>unclassified sequences</taxon>
        <taxon>metagenomes</taxon>
        <taxon>ecological metagenomes</taxon>
    </lineage>
</organism>
<sequence>MKTDCPNCGYTITTKVMGRKRVTAPFKNVCETLQWHTRGYWSGQPHFLNTSIEYYRLFGVKISGGTIMNRFKEEAQAKGITYQELVKSLVDREAIKDKQKYIRIKCSEKL</sequence>
<dbReference type="EMBL" id="LAZR01001339">
    <property type="protein sequence ID" value="KKN46253.1"/>
    <property type="molecule type" value="Genomic_DNA"/>
</dbReference>
<name>A0A0F9TXV3_9ZZZZ</name>
<accession>A0A0F9TXV3</accession>
<protein>
    <submittedName>
        <fullName evidence="1">Uncharacterized protein</fullName>
    </submittedName>
</protein>
<comment type="caution">
    <text evidence="1">The sequence shown here is derived from an EMBL/GenBank/DDBJ whole genome shotgun (WGS) entry which is preliminary data.</text>
</comment>
<reference evidence="1" key="1">
    <citation type="journal article" date="2015" name="Nature">
        <title>Complex archaea that bridge the gap between prokaryotes and eukaryotes.</title>
        <authorList>
            <person name="Spang A."/>
            <person name="Saw J.H."/>
            <person name="Jorgensen S.L."/>
            <person name="Zaremba-Niedzwiedzka K."/>
            <person name="Martijn J."/>
            <person name="Lind A.E."/>
            <person name="van Eijk R."/>
            <person name="Schleper C."/>
            <person name="Guy L."/>
            <person name="Ettema T.J."/>
        </authorList>
    </citation>
    <scope>NUCLEOTIDE SEQUENCE</scope>
</reference>
<dbReference type="AlphaFoldDB" id="A0A0F9TXV3"/>
<proteinExistence type="predicted"/>
<evidence type="ECO:0000313" key="1">
    <source>
        <dbReference type="EMBL" id="KKN46253.1"/>
    </source>
</evidence>